<dbReference type="NCBIfam" id="NF003507">
    <property type="entry name" value="PRK05170.2-5"/>
    <property type="match status" value="1"/>
</dbReference>
<comment type="caution">
    <text evidence="2">The sequence shown here is derived from an EMBL/GenBank/DDBJ whole genome shotgun (WGS) entry which is preliminary data.</text>
</comment>
<evidence type="ECO:0000313" key="2">
    <source>
        <dbReference type="EMBL" id="GAA4935468.1"/>
    </source>
</evidence>
<dbReference type="InterPro" id="IPR005358">
    <property type="entry name" value="Puta_zinc/iron-chelating_dom"/>
</dbReference>
<dbReference type="PANTHER" id="PTHR37421:SF1">
    <property type="entry name" value="UPF0260 PROTEIN YCGN"/>
    <property type="match status" value="1"/>
</dbReference>
<dbReference type="AlphaFoldDB" id="A0AAV3TZ78"/>
<reference evidence="3" key="1">
    <citation type="journal article" date="2019" name="Int. J. Syst. Evol. Microbiol.">
        <title>The Global Catalogue of Microorganisms (GCM) 10K type strain sequencing project: providing services to taxonomists for standard genome sequencing and annotation.</title>
        <authorList>
            <consortium name="The Broad Institute Genomics Platform"/>
            <consortium name="The Broad Institute Genome Sequencing Center for Infectious Disease"/>
            <person name="Wu L."/>
            <person name="Ma J."/>
        </authorList>
    </citation>
    <scope>NUCLEOTIDE SEQUENCE [LARGE SCALE GENOMIC DNA]</scope>
    <source>
        <strain evidence="3">JCM 19134</strain>
    </source>
</reference>
<evidence type="ECO:0000256" key="1">
    <source>
        <dbReference type="HAMAP-Rule" id="MF_00676"/>
    </source>
</evidence>
<gene>
    <name evidence="2" type="ORF">GCM10025791_11230</name>
</gene>
<dbReference type="InterPro" id="IPR008228">
    <property type="entry name" value="UCP006173"/>
</dbReference>
<dbReference type="HAMAP" id="MF_00676">
    <property type="entry name" value="UPF0260"/>
    <property type="match status" value="1"/>
</dbReference>
<name>A0AAV3TZ78_9ALTE</name>
<sequence length="157" mass="18498">MPKLDDSRWQELRASQYWQHKRLTQMSDDEWEALCDGCGKCCLHKLIDDETDELYYTDVACKLLDTTTVRCSDYPNRHHTVPDCLVFSAENIADLYWLPASCAYKTLYDGRRLEKWHPLISGDKQSVHRYKRSVTGRCTSEQNVPIDQLEEHLVRWV</sequence>
<dbReference type="PANTHER" id="PTHR37421">
    <property type="entry name" value="UPF0260 PROTEIN YCGN"/>
    <property type="match status" value="1"/>
</dbReference>
<dbReference type="Proteomes" id="UP001409585">
    <property type="component" value="Unassembled WGS sequence"/>
</dbReference>
<dbReference type="Pfam" id="PF03692">
    <property type="entry name" value="CxxCxxCC"/>
    <property type="match status" value="1"/>
</dbReference>
<organism evidence="2 3">
    <name type="scientific">Halioxenophilus aromaticivorans</name>
    <dbReference type="NCBI Taxonomy" id="1306992"/>
    <lineage>
        <taxon>Bacteria</taxon>
        <taxon>Pseudomonadati</taxon>
        <taxon>Pseudomonadota</taxon>
        <taxon>Gammaproteobacteria</taxon>
        <taxon>Alteromonadales</taxon>
        <taxon>Alteromonadaceae</taxon>
        <taxon>Halioxenophilus</taxon>
    </lineage>
</organism>
<dbReference type="PIRSF" id="PIRSF006173">
    <property type="entry name" value="UCP006173"/>
    <property type="match status" value="1"/>
</dbReference>
<evidence type="ECO:0000313" key="3">
    <source>
        <dbReference type="Proteomes" id="UP001409585"/>
    </source>
</evidence>
<accession>A0AAV3TZ78</accession>
<comment type="similarity">
    <text evidence="1">Belongs to the UPF0260 family.</text>
</comment>
<keyword evidence="3" id="KW-1185">Reference proteome</keyword>
<protein>
    <recommendedName>
        <fullName evidence="1">UPF0260 protein GCM10025791_11230</fullName>
    </recommendedName>
</protein>
<dbReference type="EMBL" id="BAABLX010000007">
    <property type="protein sequence ID" value="GAA4935468.1"/>
    <property type="molecule type" value="Genomic_DNA"/>
</dbReference>
<proteinExistence type="inferred from homology"/>
<dbReference type="NCBIfam" id="NF003501">
    <property type="entry name" value="PRK05170.1-5"/>
    <property type="match status" value="1"/>
</dbReference>